<dbReference type="EC" id="1.1.98.6" evidence="6"/>
<reference evidence="6 8" key="2">
    <citation type="submission" date="2019-05" db="EMBL/GenBank/DDBJ databases">
        <title>Genome sequence of Moorella thermoacetica ATCC 33924.</title>
        <authorList>
            <person name="Poehlein A."/>
            <person name="Bengelsdorf F.R."/>
            <person name="Duerre P."/>
            <person name="Daniel R."/>
        </authorList>
    </citation>
    <scope>NUCLEOTIDE SEQUENCE [LARGE SCALE GENOMIC DNA]</scope>
    <source>
        <strain evidence="6 8">ATCC 33924</strain>
    </source>
</reference>
<dbReference type="GO" id="GO:0005524">
    <property type="term" value="F:ATP binding"/>
    <property type="evidence" value="ECO:0007669"/>
    <property type="project" value="UniProtKB-UniRule"/>
</dbReference>
<dbReference type="Proteomes" id="UP000322283">
    <property type="component" value="Unassembled WGS sequence"/>
</dbReference>
<reference evidence="5 7" key="1">
    <citation type="submission" date="2016-08" db="EMBL/GenBank/DDBJ databases">
        <title>Moorella thermoacetica DSM 103132.</title>
        <authorList>
            <person name="Jendresen C.B."/>
            <person name="Redl S.M."/>
            <person name="Jensen T.O."/>
            <person name="Nielsen A.T."/>
        </authorList>
    </citation>
    <scope>NUCLEOTIDE SEQUENCE [LARGE SCALE GENOMIC DNA]</scope>
    <source>
        <strain evidence="5 7">DSM 103132</strain>
    </source>
</reference>
<dbReference type="PROSITE" id="PS51161">
    <property type="entry name" value="ATP_CONE"/>
    <property type="match status" value="1"/>
</dbReference>
<dbReference type="Pfam" id="PF03477">
    <property type="entry name" value="ATP-cone"/>
    <property type="match status" value="1"/>
</dbReference>
<dbReference type="CDD" id="cd01675">
    <property type="entry name" value="RNR_III"/>
    <property type="match status" value="1"/>
</dbReference>
<dbReference type="GO" id="GO:0006260">
    <property type="term" value="P:DNA replication"/>
    <property type="evidence" value="ECO:0007669"/>
    <property type="project" value="InterPro"/>
</dbReference>
<evidence type="ECO:0000313" key="5">
    <source>
        <dbReference type="EMBL" id="AOQ24179.1"/>
    </source>
</evidence>
<dbReference type="InterPro" id="IPR012833">
    <property type="entry name" value="NrdD"/>
</dbReference>
<dbReference type="Proteomes" id="UP000094598">
    <property type="component" value="Chromosome"/>
</dbReference>
<dbReference type="SUPFAM" id="SSF51998">
    <property type="entry name" value="PFL-like glycyl radical enzymes"/>
    <property type="match status" value="1"/>
</dbReference>
<dbReference type="GO" id="GO:0009265">
    <property type="term" value="P:2'-deoxyribonucleotide biosynthetic process"/>
    <property type="evidence" value="ECO:0007669"/>
    <property type="project" value="TreeGrafter"/>
</dbReference>
<organism evidence="5 7">
    <name type="scientific">Neomoorella thermoacetica</name>
    <name type="common">Clostridium thermoaceticum</name>
    <dbReference type="NCBI Taxonomy" id="1525"/>
    <lineage>
        <taxon>Bacteria</taxon>
        <taxon>Bacillati</taxon>
        <taxon>Bacillota</taxon>
        <taxon>Clostridia</taxon>
        <taxon>Neomoorellales</taxon>
        <taxon>Neomoorellaceae</taxon>
        <taxon>Neomoorella</taxon>
    </lineage>
</organism>
<dbReference type="EC" id="1.17.4.2" evidence="5"/>
<keyword evidence="5" id="KW-0560">Oxidoreductase</keyword>
<evidence type="ECO:0000256" key="3">
    <source>
        <dbReference type="PROSITE-ProRule" id="PRU00492"/>
    </source>
</evidence>
<gene>
    <name evidence="5" type="primary">nrdD</name>
    <name evidence="5" type="ORF">Maut_01742</name>
    <name evidence="6" type="ORF">MTAT_08210</name>
</gene>
<dbReference type="PANTHER" id="PTHR21075:SF0">
    <property type="entry name" value="ANAEROBIC RIBONUCLEOSIDE-TRIPHOSPHATE REDUCTASE"/>
    <property type="match status" value="1"/>
</dbReference>
<dbReference type="Pfam" id="PF13597">
    <property type="entry name" value="NRDD"/>
    <property type="match status" value="1"/>
</dbReference>
<dbReference type="EMBL" id="VCDX01000002">
    <property type="protein sequence ID" value="TYL14586.1"/>
    <property type="molecule type" value="Genomic_DNA"/>
</dbReference>
<keyword evidence="1 3" id="KW-0547">Nucleotide-binding</keyword>
<protein>
    <submittedName>
        <fullName evidence="5">Anaerobic ribonucleoside-triphosphate reductase</fullName>
        <ecNumber evidence="6">1.1.98.6</ecNumber>
        <ecNumber evidence="5">1.17.4.2</ecNumber>
    </submittedName>
</protein>
<accession>A0AAC9MUZ3</accession>
<evidence type="ECO:0000313" key="8">
    <source>
        <dbReference type="Proteomes" id="UP000322283"/>
    </source>
</evidence>
<evidence type="ECO:0000313" key="7">
    <source>
        <dbReference type="Proteomes" id="UP000094598"/>
    </source>
</evidence>
<evidence type="ECO:0000259" key="4">
    <source>
        <dbReference type="PROSITE" id="PS51161"/>
    </source>
</evidence>
<dbReference type="GO" id="GO:0004748">
    <property type="term" value="F:ribonucleoside-diphosphate reductase activity, thioredoxin disulfide as acceptor"/>
    <property type="evidence" value="ECO:0007669"/>
    <property type="project" value="TreeGrafter"/>
</dbReference>
<evidence type="ECO:0000256" key="1">
    <source>
        <dbReference type="ARBA" id="ARBA00022741"/>
    </source>
</evidence>
<evidence type="ECO:0000256" key="2">
    <source>
        <dbReference type="ARBA" id="ARBA00022840"/>
    </source>
</evidence>
<sequence>MIPKKIIKRDGRVVDFDEERIINAIYKAAQAVGGQDRRQASQLANQVTALLAEKFVDRLPTVEDVQDLVEKVLIENGHARTAKAYILYRQQHAEWRDFRHLLVNVQEMVQGYLDGQDWRINENSNMNYSLQGLNNHIIAAVSSRYWLEKVYPPAIREAHERGDIHIHDLGLLAPYCCGWDLADLLESGFAGVGQKVESAPPRHFRTALGQIANFFYTLQGEAAGAQAFSSFDTYLAPFIRYDGLDYREVKQALQEFIFNLNVPTRVGFQTPFVNLTMDVVVPQVLAGEPVIIGGERRKECYGDFQQEMDWLNIAFCEVMMEGDARGRIFTFPIPTYNITPDFPWESPVADRIMAMTAKYGIPYFANFINSDLKPEDVRSMCCRLRLDNRELKKRGGGLFGANPLTGSIGVVTINLPRLGYVSSSKEEFFSSLKAKMDLAKESLLLKRNILEKLTEQGLYPYSRFYLRRVKERFGRYWENHFNTIGIVGMHEALLNFMKKGIETREGRGLALEILDFMRSVLATYQAETGQLFNLEATPAEGTSYRLARLDRRLYPDIITSGTNEPYYTNSTHLPVGYTDDVFTALEHQDELQLKYTGGTVFHAYLGERVTDTATCRRFLQTVMHNFRLPYFTITPTFSICPEHGYLSGEHWTCPACGRETEVWSRIVGYYRPVKNWNKGKQEEFRERRGFRPVSCGDEQTRQAAV</sequence>
<dbReference type="NCBIfam" id="TIGR02487">
    <property type="entry name" value="NrdD"/>
    <property type="match status" value="1"/>
</dbReference>
<dbReference type="Gene3D" id="3.20.70.20">
    <property type="match status" value="1"/>
</dbReference>
<dbReference type="AlphaFoldDB" id="A0AAC9MUZ3"/>
<dbReference type="NCBIfam" id="NF006126">
    <property type="entry name" value="PRK08270.1"/>
    <property type="match status" value="1"/>
</dbReference>
<dbReference type="EMBL" id="CP017019">
    <property type="protein sequence ID" value="AOQ24179.1"/>
    <property type="molecule type" value="Genomic_DNA"/>
</dbReference>
<proteinExistence type="predicted"/>
<dbReference type="RefSeq" id="WP_069591491.1">
    <property type="nucleotide sequence ID" value="NZ_CP017019.1"/>
</dbReference>
<dbReference type="PANTHER" id="PTHR21075">
    <property type="entry name" value="ANAEROBIC RIBONUCLEOSIDE-TRIPHOSPHATE REDUCTASE"/>
    <property type="match status" value="1"/>
</dbReference>
<evidence type="ECO:0000313" key="6">
    <source>
        <dbReference type="EMBL" id="TYL14586.1"/>
    </source>
</evidence>
<keyword evidence="2 3" id="KW-0067">ATP-binding</keyword>
<feature type="domain" description="ATP-cone" evidence="4">
    <location>
        <begin position="4"/>
        <end position="96"/>
    </location>
</feature>
<keyword evidence="8" id="KW-1185">Reference proteome</keyword>
<name>A0AAC9MUZ3_NEOTH</name>
<dbReference type="GO" id="GO:0031250">
    <property type="term" value="C:anaerobic ribonucleoside-triphosphate reductase complex"/>
    <property type="evidence" value="ECO:0007669"/>
    <property type="project" value="TreeGrafter"/>
</dbReference>
<dbReference type="GO" id="GO:0008998">
    <property type="term" value="F:ribonucleoside-triphosphate reductase (thioredoxin) activity"/>
    <property type="evidence" value="ECO:0007669"/>
    <property type="project" value="UniProtKB-EC"/>
</dbReference>
<dbReference type="InterPro" id="IPR005144">
    <property type="entry name" value="ATP-cone_dom"/>
</dbReference>